<organism evidence="2 3">
    <name type="scientific">Armadillidium nasatum</name>
    <dbReference type="NCBI Taxonomy" id="96803"/>
    <lineage>
        <taxon>Eukaryota</taxon>
        <taxon>Metazoa</taxon>
        <taxon>Ecdysozoa</taxon>
        <taxon>Arthropoda</taxon>
        <taxon>Crustacea</taxon>
        <taxon>Multicrustacea</taxon>
        <taxon>Malacostraca</taxon>
        <taxon>Eumalacostraca</taxon>
        <taxon>Peracarida</taxon>
        <taxon>Isopoda</taxon>
        <taxon>Oniscidea</taxon>
        <taxon>Crinocheta</taxon>
        <taxon>Armadillidiidae</taxon>
        <taxon>Armadillidium</taxon>
    </lineage>
</organism>
<gene>
    <name evidence="2" type="ORF">Anas_06987</name>
</gene>
<protein>
    <submittedName>
        <fullName evidence="2">Uncharacterized protein</fullName>
    </submittedName>
</protein>
<proteinExistence type="predicted"/>
<accession>A0A5N5SWT2</accession>
<feature type="non-terminal residue" evidence="2">
    <location>
        <position position="176"/>
    </location>
</feature>
<evidence type="ECO:0000256" key="1">
    <source>
        <dbReference type="SAM" id="MobiDB-lite"/>
    </source>
</evidence>
<reference evidence="2 3" key="1">
    <citation type="journal article" date="2019" name="PLoS Biol.">
        <title>Sex chromosomes control vertical transmission of feminizing Wolbachia symbionts in an isopod.</title>
        <authorList>
            <person name="Becking T."/>
            <person name="Chebbi M.A."/>
            <person name="Giraud I."/>
            <person name="Moumen B."/>
            <person name="Laverre T."/>
            <person name="Caubet Y."/>
            <person name="Peccoud J."/>
            <person name="Gilbert C."/>
            <person name="Cordaux R."/>
        </authorList>
    </citation>
    <scope>NUCLEOTIDE SEQUENCE [LARGE SCALE GENOMIC DNA]</scope>
    <source>
        <strain evidence="2">ANa2</strain>
        <tissue evidence="2">Whole body excluding digestive tract and cuticle</tissue>
    </source>
</reference>
<dbReference type="OrthoDB" id="6363555at2759"/>
<dbReference type="EMBL" id="SEYY01019268">
    <property type="protein sequence ID" value="KAB7498457.1"/>
    <property type="molecule type" value="Genomic_DNA"/>
</dbReference>
<keyword evidence="3" id="KW-1185">Reference proteome</keyword>
<dbReference type="AlphaFoldDB" id="A0A5N5SWT2"/>
<sequence>MANMATASGVYQQMVVPAPYHYHQTQCQLVPTLPSHNPSEPKKEPKKRKKVVDKSVTDKKKTRVVTQTTTYSMNAPKQDSGVEKHVKQDSCPVCNKKKCFKHLDPKNKAQLSKKTPEDVVLQLKKHMVKLLSNEDYSTFCKVDQKINQIDIDIVKMHYLYLEEFEPQVAEVLSSSP</sequence>
<comment type="caution">
    <text evidence="2">The sequence shown here is derived from an EMBL/GenBank/DDBJ whole genome shotgun (WGS) entry which is preliminary data.</text>
</comment>
<name>A0A5N5SWT2_9CRUS</name>
<evidence type="ECO:0000313" key="2">
    <source>
        <dbReference type="EMBL" id="KAB7498457.1"/>
    </source>
</evidence>
<evidence type="ECO:0000313" key="3">
    <source>
        <dbReference type="Proteomes" id="UP000326759"/>
    </source>
</evidence>
<feature type="region of interest" description="Disordered" evidence="1">
    <location>
        <begin position="30"/>
        <end position="60"/>
    </location>
</feature>
<dbReference type="Proteomes" id="UP000326759">
    <property type="component" value="Unassembled WGS sequence"/>
</dbReference>